<dbReference type="PANTHER" id="PTHR11431:SF127">
    <property type="entry name" value="BACTERIAL NON-HEME FERRITIN"/>
    <property type="match status" value="1"/>
</dbReference>
<dbReference type="InterPro" id="IPR012347">
    <property type="entry name" value="Ferritin-like"/>
</dbReference>
<keyword evidence="1 5" id="KW-0409">Iron storage</keyword>
<dbReference type="CDD" id="cd01055">
    <property type="entry name" value="Nonheme_Ferritin"/>
    <property type="match status" value="1"/>
</dbReference>
<evidence type="ECO:0000259" key="6">
    <source>
        <dbReference type="PROSITE" id="PS50905"/>
    </source>
</evidence>
<dbReference type="PANTHER" id="PTHR11431">
    <property type="entry name" value="FERRITIN"/>
    <property type="match status" value="1"/>
</dbReference>
<dbReference type="RefSeq" id="WP_253578434.1">
    <property type="nucleotide sequence ID" value="NZ_JAMFTQ010000010.1"/>
</dbReference>
<reference evidence="7" key="1">
    <citation type="submission" date="2022-05" db="EMBL/GenBank/DDBJ databases">
        <title>Corynebacterium sp. TA-R-1 sp. nov., isolated from human feces.</title>
        <authorList>
            <person name="Shamsuzzaman M."/>
            <person name="Dahal R.H."/>
        </authorList>
    </citation>
    <scope>NUCLEOTIDE SEQUENCE</scope>
    <source>
        <strain evidence="7">TA-R-1</strain>
    </source>
</reference>
<keyword evidence="2 5" id="KW-0479">Metal-binding</keyword>
<evidence type="ECO:0000256" key="5">
    <source>
        <dbReference type="RuleBase" id="RU361145"/>
    </source>
</evidence>
<evidence type="ECO:0000256" key="2">
    <source>
        <dbReference type="ARBA" id="ARBA00022723"/>
    </source>
</evidence>
<dbReference type="Gene3D" id="1.20.1260.10">
    <property type="match status" value="1"/>
</dbReference>
<evidence type="ECO:0000313" key="8">
    <source>
        <dbReference type="Proteomes" id="UP001204000"/>
    </source>
</evidence>
<keyword evidence="3" id="KW-0560">Oxidoreductase</keyword>
<dbReference type="InterPro" id="IPR009078">
    <property type="entry name" value="Ferritin-like_SF"/>
</dbReference>
<sequence>MNEQLKDLMNQQVTNEYGAAYIYRHLANEMDAHSFPGLCNWFVAQAQEELEHAQKFAQHLLDRGQHIHPLNIEIDVPEVHNPLDAFKAALAHEQKVSEQIRNITRVADEVGDLESRALLNWFLNEQIEEEATVGEIVDQLELVGSDGSGLLRIDATLASRETL</sequence>
<dbReference type="InterPro" id="IPR009040">
    <property type="entry name" value="Ferritin-like_diiron"/>
</dbReference>
<evidence type="ECO:0000256" key="4">
    <source>
        <dbReference type="ARBA" id="ARBA00023004"/>
    </source>
</evidence>
<dbReference type="Pfam" id="PF00210">
    <property type="entry name" value="Ferritin"/>
    <property type="match status" value="1"/>
</dbReference>
<evidence type="ECO:0000313" key="7">
    <source>
        <dbReference type="EMBL" id="MCP1388186.1"/>
    </source>
</evidence>
<accession>A0ABT1G2E0</accession>
<dbReference type="EMBL" id="JAMFTQ010000010">
    <property type="protein sequence ID" value="MCP1388186.1"/>
    <property type="molecule type" value="Genomic_DNA"/>
</dbReference>
<gene>
    <name evidence="7" type="ORF">M5J20_08300</name>
</gene>
<feature type="domain" description="Ferritin-like diiron" evidence="6">
    <location>
        <begin position="1"/>
        <end position="144"/>
    </location>
</feature>
<name>A0ABT1G2E0_9CORY</name>
<dbReference type="PROSITE" id="PS50905">
    <property type="entry name" value="FERRITIN_LIKE"/>
    <property type="match status" value="1"/>
</dbReference>
<keyword evidence="4 5" id="KW-0408">Iron</keyword>
<protein>
    <recommendedName>
        <fullName evidence="5">Ferritin</fullName>
    </recommendedName>
</protein>
<dbReference type="Proteomes" id="UP001204000">
    <property type="component" value="Unassembled WGS sequence"/>
</dbReference>
<keyword evidence="8" id="KW-1185">Reference proteome</keyword>
<organism evidence="7 8">
    <name type="scientific">Corynebacterium stercoris</name>
    <dbReference type="NCBI Taxonomy" id="2943490"/>
    <lineage>
        <taxon>Bacteria</taxon>
        <taxon>Bacillati</taxon>
        <taxon>Actinomycetota</taxon>
        <taxon>Actinomycetes</taxon>
        <taxon>Mycobacteriales</taxon>
        <taxon>Corynebacteriaceae</taxon>
        <taxon>Corynebacterium</taxon>
    </lineage>
</organism>
<proteinExistence type="predicted"/>
<evidence type="ECO:0000256" key="3">
    <source>
        <dbReference type="ARBA" id="ARBA00023002"/>
    </source>
</evidence>
<comment type="caution">
    <text evidence="7">The sequence shown here is derived from an EMBL/GenBank/DDBJ whole genome shotgun (WGS) entry which is preliminary data.</text>
</comment>
<dbReference type="InterPro" id="IPR001519">
    <property type="entry name" value="Ferritin"/>
</dbReference>
<dbReference type="SUPFAM" id="SSF47240">
    <property type="entry name" value="Ferritin-like"/>
    <property type="match status" value="1"/>
</dbReference>
<dbReference type="InterPro" id="IPR008331">
    <property type="entry name" value="Ferritin_DPS_dom"/>
</dbReference>
<evidence type="ECO:0000256" key="1">
    <source>
        <dbReference type="ARBA" id="ARBA00022434"/>
    </source>
</evidence>
<dbReference type="InterPro" id="IPR041719">
    <property type="entry name" value="Ferritin_prok"/>
</dbReference>